<keyword evidence="4" id="KW-0472">Membrane</keyword>
<dbReference type="InterPro" id="IPR013752">
    <property type="entry name" value="KPA_reductase"/>
</dbReference>
<dbReference type="GO" id="GO:0015940">
    <property type="term" value="P:pantothenate biosynthetic process"/>
    <property type="evidence" value="ECO:0007669"/>
    <property type="project" value="InterPro"/>
</dbReference>
<feature type="domain" description="Ketopantoate reductase N-terminal" evidence="5">
    <location>
        <begin position="22"/>
        <end position="173"/>
    </location>
</feature>
<dbReference type="OrthoDB" id="3609at2759"/>
<evidence type="ECO:0000256" key="2">
    <source>
        <dbReference type="ARBA" id="ARBA00022857"/>
    </source>
</evidence>
<dbReference type="SUPFAM" id="SSF51735">
    <property type="entry name" value="NAD(P)-binding Rossmann-fold domains"/>
    <property type="match status" value="1"/>
</dbReference>
<comment type="similarity">
    <text evidence="1">Belongs to the ketopantoate reductase family.</text>
</comment>
<dbReference type="AlphaFoldDB" id="A0A9W8B2L2"/>
<proteinExistence type="inferred from homology"/>
<evidence type="ECO:0000313" key="8">
    <source>
        <dbReference type="Proteomes" id="UP001151582"/>
    </source>
</evidence>
<accession>A0A9W8B2L2</accession>
<dbReference type="PANTHER" id="PTHR21708:SF26">
    <property type="entry name" value="2-DEHYDROPANTOATE 2-REDUCTASE"/>
    <property type="match status" value="1"/>
</dbReference>
<organism evidence="7 8">
    <name type="scientific">Dimargaris verticillata</name>
    <dbReference type="NCBI Taxonomy" id="2761393"/>
    <lineage>
        <taxon>Eukaryota</taxon>
        <taxon>Fungi</taxon>
        <taxon>Fungi incertae sedis</taxon>
        <taxon>Zoopagomycota</taxon>
        <taxon>Kickxellomycotina</taxon>
        <taxon>Dimargaritomycetes</taxon>
        <taxon>Dimargaritales</taxon>
        <taxon>Dimargaritaceae</taxon>
        <taxon>Dimargaris</taxon>
    </lineage>
</organism>
<dbReference type="InterPro" id="IPR003710">
    <property type="entry name" value="ApbA"/>
</dbReference>
<dbReference type="NCBIfam" id="TIGR00745">
    <property type="entry name" value="apbA_panE"/>
    <property type="match status" value="1"/>
</dbReference>
<dbReference type="GO" id="GO:0008677">
    <property type="term" value="F:2-dehydropantoate 2-reductase activity"/>
    <property type="evidence" value="ECO:0007669"/>
    <property type="project" value="InterPro"/>
</dbReference>
<dbReference type="InterPro" id="IPR036291">
    <property type="entry name" value="NAD(P)-bd_dom_sf"/>
</dbReference>
<keyword evidence="8" id="KW-1185">Reference proteome</keyword>
<evidence type="ECO:0000256" key="1">
    <source>
        <dbReference type="ARBA" id="ARBA00007870"/>
    </source>
</evidence>
<dbReference type="Proteomes" id="UP001151582">
    <property type="component" value="Unassembled WGS sequence"/>
</dbReference>
<dbReference type="Gene3D" id="3.40.50.720">
    <property type="entry name" value="NAD(P)-binding Rossmann-like Domain"/>
    <property type="match status" value="1"/>
</dbReference>
<sequence>MTYTVDGSLPSTMGSLGRRQNVIIVGMGAVGTVLGLLLKANSNCHVTAVCRSNYEAAKSAGIRVVSNVFGDTMFKPDTVVRSSEDAAGLRSYDFVVLTTKVLPNLIDQSELIAPVVGKGSVIVVVQNGLQGEAPLRARFPGNLVLPTVIYVLAARKSANTVEHKNLVRFYIGPDSAPSDKAPSPTVMAPAKQFVEFLKGPNVEAVATPSIQGIKWFKMVWNGTFNPISVLSGLNDTYAMTHHPQVYKLLVSVARELWATGEAVTGQPMATVNGVTDAESYIQASMEYHFQPSMLQDYLAGRPMEIDALVKQPLELARKHNVPTPHLETVYCLITMVQDSHRPQSQSSSVAP</sequence>
<evidence type="ECO:0000259" key="6">
    <source>
        <dbReference type="Pfam" id="PF08546"/>
    </source>
</evidence>
<keyword evidence="3" id="KW-0560">Oxidoreductase</keyword>
<evidence type="ECO:0000256" key="3">
    <source>
        <dbReference type="ARBA" id="ARBA00023002"/>
    </source>
</evidence>
<evidence type="ECO:0000256" key="4">
    <source>
        <dbReference type="SAM" id="Phobius"/>
    </source>
</evidence>
<evidence type="ECO:0000313" key="7">
    <source>
        <dbReference type="EMBL" id="KAJ1978421.1"/>
    </source>
</evidence>
<dbReference type="InterPro" id="IPR051402">
    <property type="entry name" value="KPR-Related"/>
</dbReference>
<protein>
    <recommendedName>
        <fullName evidence="9">2-dehydropantoate 2-reductase</fullName>
    </recommendedName>
</protein>
<dbReference type="Pfam" id="PF02558">
    <property type="entry name" value="ApbA"/>
    <property type="match status" value="1"/>
</dbReference>
<keyword evidence="4" id="KW-0812">Transmembrane</keyword>
<keyword evidence="2" id="KW-0521">NADP</keyword>
<feature type="domain" description="Ketopantoate reductase C-terminal" evidence="6">
    <location>
        <begin position="210"/>
        <end position="336"/>
    </location>
</feature>
<reference evidence="7" key="1">
    <citation type="submission" date="2022-07" db="EMBL/GenBank/DDBJ databases">
        <title>Phylogenomic reconstructions and comparative analyses of Kickxellomycotina fungi.</title>
        <authorList>
            <person name="Reynolds N.K."/>
            <person name="Stajich J.E."/>
            <person name="Barry K."/>
            <person name="Grigoriev I.V."/>
            <person name="Crous P."/>
            <person name="Smith M.E."/>
        </authorList>
    </citation>
    <scope>NUCLEOTIDE SEQUENCE</scope>
    <source>
        <strain evidence="7">RSA 567</strain>
    </source>
</reference>
<comment type="caution">
    <text evidence="7">The sequence shown here is derived from an EMBL/GenBank/DDBJ whole genome shotgun (WGS) entry which is preliminary data.</text>
</comment>
<dbReference type="InterPro" id="IPR013332">
    <property type="entry name" value="KPR_N"/>
</dbReference>
<dbReference type="FunFam" id="1.10.1040.10:FF:000017">
    <property type="entry name" value="2-dehydropantoate 2-reductase"/>
    <property type="match status" value="1"/>
</dbReference>
<feature type="transmembrane region" description="Helical" evidence="4">
    <location>
        <begin position="21"/>
        <end position="38"/>
    </location>
</feature>
<dbReference type="EMBL" id="JANBQB010000278">
    <property type="protein sequence ID" value="KAJ1978421.1"/>
    <property type="molecule type" value="Genomic_DNA"/>
</dbReference>
<keyword evidence="4" id="KW-1133">Transmembrane helix</keyword>
<gene>
    <name evidence="7" type="ORF">H4R34_003211</name>
</gene>
<dbReference type="SUPFAM" id="SSF48179">
    <property type="entry name" value="6-phosphogluconate dehydrogenase C-terminal domain-like"/>
    <property type="match status" value="1"/>
</dbReference>
<dbReference type="InterPro" id="IPR008927">
    <property type="entry name" value="6-PGluconate_DH-like_C_sf"/>
</dbReference>
<dbReference type="InterPro" id="IPR013328">
    <property type="entry name" value="6PGD_dom2"/>
</dbReference>
<dbReference type="PANTHER" id="PTHR21708">
    <property type="entry name" value="PROBABLE 2-DEHYDROPANTOATE 2-REDUCTASE"/>
    <property type="match status" value="1"/>
</dbReference>
<dbReference type="Pfam" id="PF08546">
    <property type="entry name" value="ApbA_C"/>
    <property type="match status" value="1"/>
</dbReference>
<evidence type="ECO:0000259" key="5">
    <source>
        <dbReference type="Pfam" id="PF02558"/>
    </source>
</evidence>
<dbReference type="Gene3D" id="1.10.1040.10">
    <property type="entry name" value="N-(1-d-carboxylethyl)-l-norvaline Dehydrogenase, domain 2"/>
    <property type="match status" value="1"/>
</dbReference>
<evidence type="ECO:0008006" key="9">
    <source>
        <dbReference type="Google" id="ProtNLM"/>
    </source>
</evidence>
<name>A0A9W8B2L2_9FUNG</name>
<dbReference type="GO" id="GO:0005737">
    <property type="term" value="C:cytoplasm"/>
    <property type="evidence" value="ECO:0007669"/>
    <property type="project" value="TreeGrafter"/>
</dbReference>